<accession>A0ABN9DKL2</accession>
<protein>
    <submittedName>
        <fullName evidence="2">Uncharacterized protein</fullName>
    </submittedName>
</protein>
<gene>
    <name evidence="2" type="ORF">SPARVUS_LOCUS7597939</name>
</gene>
<evidence type="ECO:0000256" key="1">
    <source>
        <dbReference type="SAM" id="Phobius"/>
    </source>
</evidence>
<keyword evidence="1" id="KW-0472">Membrane</keyword>
<keyword evidence="1" id="KW-0812">Transmembrane</keyword>
<proteinExistence type="predicted"/>
<evidence type="ECO:0000313" key="2">
    <source>
        <dbReference type="EMBL" id="CAI9573143.1"/>
    </source>
</evidence>
<dbReference type="Proteomes" id="UP001162483">
    <property type="component" value="Unassembled WGS sequence"/>
</dbReference>
<evidence type="ECO:0000313" key="3">
    <source>
        <dbReference type="Proteomes" id="UP001162483"/>
    </source>
</evidence>
<dbReference type="EMBL" id="CATNWA010014544">
    <property type="protein sequence ID" value="CAI9573143.1"/>
    <property type="molecule type" value="Genomic_DNA"/>
</dbReference>
<keyword evidence="1" id="KW-1133">Transmembrane helix</keyword>
<sequence>MDLLQRKQPTTLQFAELLRATHSFTNVCICSLYAFVLDFIHVWPWGDWNT</sequence>
<organism evidence="2 3">
    <name type="scientific">Staurois parvus</name>
    <dbReference type="NCBI Taxonomy" id="386267"/>
    <lineage>
        <taxon>Eukaryota</taxon>
        <taxon>Metazoa</taxon>
        <taxon>Chordata</taxon>
        <taxon>Craniata</taxon>
        <taxon>Vertebrata</taxon>
        <taxon>Euteleostomi</taxon>
        <taxon>Amphibia</taxon>
        <taxon>Batrachia</taxon>
        <taxon>Anura</taxon>
        <taxon>Neobatrachia</taxon>
        <taxon>Ranoidea</taxon>
        <taxon>Ranidae</taxon>
        <taxon>Staurois</taxon>
    </lineage>
</organism>
<reference evidence="2" key="1">
    <citation type="submission" date="2023-05" db="EMBL/GenBank/DDBJ databases">
        <authorList>
            <person name="Stuckert A."/>
        </authorList>
    </citation>
    <scope>NUCLEOTIDE SEQUENCE</scope>
</reference>
<keyword evidence="3" id="KW-1185">Reference proteome</keyword>
<comment type="caution">
    <text evidence="2">The sequence shown here is derived from an EMBL/GenBank/DDBJ whole genome shotgun (WGS) entry which is preliminary data.</text>
</comment>
<name>A0ABN9DKL2_9NEOB</name>
<feature type="transmembrane region" description="Helical" evidence="1">
    <location>
        <begin position="21"/>
        <end position="43"/>
    </location>
</feature>